<proteinExistence type="predicted"/>
<dbReference type="EMBL" id="MU268312">
    <property type="protein sequence ID" value="KAH7904960.1"/>
    <property type="molecule type" value="Genomic_DNA"/>
</dbReference>
<dbReference type="Proteomes" id="UP000790377">
    <property type="component" value="Unassembled WGS sequence"/>
</dbReference>
<protein>
    <submittedName>
        <fullName evidence="1">Uncharacterized protein</fullName>
    </submittedName>
</protein>
<comment type="caution">
    <text evidence="1">The sequence shown here is derived from an EMBL/GenBank/DDBJ whole genome shotgun (WGS) entry which is preliminary data.</text>
</comment>
<evidence type="ECO:0000313" key="1">
    <source>
        <dbReference type="EMBL" id="KAH7904960.1"/>
    </source>
</evidence>
<organism evidence="1 2">
    <name type="scientific">Hygrophoropsis aurantiaca</name>
    <dbReference type="NCBI Taxonomy" id="72124"/>
    <lineage>
        <taxon>Eukaryota</taxon>
        <taxon>Fungi</taxon>
        <taxon>Dikarya</taxon>
        <taxon>Basidiomycota</taxon>
        <taxon>Agaricomycotina</taxon>
        <taxon>Agaricomycetes</taxon>
        <taxon>Agaricomycetidae</taxon>
        <taxon>Boletales</taxon>
        <taxon>Coniophorineae</taxon>
        <taxon>Hygrophoropsidaceae</taxon>
        <taxon>Hygrophoropsis</taxon>
    </lineage>
</organism>
<keyword evidence="2" id="KW-1185">Reference proteome</keyword>
<sequence length="131" mass="14441">MLFNLLTTALLCVFASTAAHAYKAHHYTVELTGKGGHKTNYHGTLPVSVPCDSCKSFKSASYNPVAGDFRTDDFGIKGNKNWELRFYKSSLCTDKHHLSPMLAGAQKIYAFEDGFHHLGAAHSFSVCRPTE</sequence>
<name>A0ACB7ZUR7_9AGAM</name>
<gene>
    <name evidence="1" type="ORF">BJ138DRAFT_1106378</name>
</gene>
<accession>A0ACB7ZUR7</accession>
<reference evidence="1" key="1">
    <citation type="journal article" date="2021" name="New Phytol.">
        <title>Evolutionary innovations through gain and loss of genes in the ectomycorrhizal Boletales.</title>
        <authorList>
            <person name="Wu G."/>
            <person name="Miyauchi S."/>
            <person name="Morin E."/>
            <person name="Kuo A."/>
            <person name="Drula E."/>
            <person name="Varga T."/>
            <person name="Kohler A."/>
            <person name="Feng B."/>
            <person name="Cao Y."/>
            <person name="Lipzen A."/>
            <person name="Daum C."/>
            <person name="Hundley H."/>
            <person name="Pangilinan J."/>
            <person name="Johnson J."/>
            <person name="Barry K."/>
            <person name="LaButti K."/>
            <person name="Ng V."/>
            <person name="Ahrendt S."/>
            <person name="Min B."/>
            <person name="Choi I.G."/>
            <person name="Park H."/>
            <person name="Plett J.M."/>
            <person name="Magnuson J."/>
            <person name="Spatafora J.W."/>
            <person name="Nagy L.G."/>
            <person name="Henrissat B."/>
            <person name="Grigoriev I.V."/>
            <person name="Yang Z.L."/>
            <person name="Xu J."/>
            <person name="Martin F.M."/>
        </authorList>
    </citation>
    <scope>NUCLEOTIDE SEQUENCE</scope>
    <source>
        <strain evidence="1">ATCC 28755</strain>
    </source>
</reference>
<evidence type="ECO:0000313" key="2">
    <source>
        <dbReference type="Proteomes" id="UP000790377"/>
    </source>
</evidence>